<dbReference type="RefSeq" id="WP_142382842.1">
    <property type="nucleotide sequence ID" value="NZ_PGVA01000040.1"/>
</dbReference>
<keyword evidence="2" id="KW-1185">Reference proteome</keyword>
<organism evidence="1 2">
    <name type="scientific">Bacillus canaveralius</name>
    <dbReference type="NCBI Taxonomy" id="1403243"/>
    <lineage>
        <taxon>Bacteria</taxon>
        <taxon>Bacillati</taxon>
        <taxon>Bacillota</taxon>
        <taxon>Bacilli</taxon>
        <taxon>Bacillales</taxon>
        <taxon>Bacillaceae</taxon>
        <taxon>Bacillus</taxon>
    </lineage>
</organism>
<name>A0ABX4SZU6_9BACI</name>
<reference evidence="1 2" key="1">
    <citation type="submission" date="2017-12" db="EMBL/GenBank/DDBJ databases">
        <title>Comparative Functional Genomics of Dry Heat Resistant strains isolated from the Viking Spacecraft.</title>
        <authorList>
            <person name="Seuylemezian A."/>
            <person name="Cooper K."/>
            <person name="Vaishampayan P."/>
        </authorList>
    </citation>
    <scope>NUCLEOTIDE SEQUENCE [LARGE SCALE GENOMIC DNA]</scope>
    <source>
        <strain evidence="1 2">ATCC 29669</strain>
    </source>
</reference>
<accession>A0ABX4SZU6</accession>
<comment type="caution">
    <text evidence="1">The sequence shown here is derived from an EMBL/GenBank/DDBJ whole genome shotgun (WGS) entry which is preliminary data.</text>
</comment>
<dbReference type="EMBL" id="PGVD01000097">
    <property type="protein sequence ID" value="PLR88595.1"/>
    <property type="molecule type" value="Genomic_DNA"/>
</dbReference>
<sequence>MNEGDGGSTPPPPPAPTLAELIAMARTNYNGLAGSIPRYNGNSYSGYGYGYRYGYSPGFVNWSEFGGGIADGAKSTWAGLKYLVKHPVKTGTHILKLGTGIPHPELIKYKYNVAKTIVSDARKYIDESSGSRVAGRATFEIASVLVGTKGLSNVTKVGKVAKQAPMAGDNIGISLRPKGTGNFANKNFASRDLLESHYEKHAVKNNEFHGAYSNADEYMQGARDVMSSGTKVVYQYKGETRTGYVKFMGNSRKGEAKFEFVGTNANGDVTTYHVKRGEDLWKLLNNNKRDKTINPME</sequence>
<evidence type="ECO:0000313" key="1">
    <source>
        <dbReference type="EMBL" id="PLR88595.1"/>
    </source>
</evidence>
<evidence type="ECO:0000313" key="2">
    <source>
        <dbReference type="Proteomes" id="UP000235114"/>
    </source>
</evidence>
<protein>
    <recommendedName>
        <fullName evidence="3">Pre-toxin TG domain-containing protein</fullName>
    </recommendedName>
</protein>
<proteinExistence type="predicted"/>
<evidence type="ECO:0008006" key="3">
    <source>
        <dbReference type="Google" id="ProtNLM"/>
    </source>
</evidence>
<dbReference type="Proteomes" id="UP000235114">
    <property type="component" value="Unassembled WGS sequence"/>
</dbReference>
<gene>
    <name evidence="1" type="ORF">CVD25_22300</name>
</gene>